<feature type="chain" id="PRO_5040416497" evidence="1">
    <location>
        <begin position="20"/>
        <end position="68"/>
    </location>
</feature>
<evidence type="ECO:0000256" key="1">
    <source>
        <dbReference type="SAM" id="SignalP"/>
    </source>
</evidence>
<accession>A0A9P7AGC2</accession>
<proteinExistence type="predicted"/>
<dbReference type="AlphaFoldDB" id="A0A9P7AGC2"/>
<keyword evidence="3" id="KW-1185">Reference proteome</keyword>
<comment type="caution">
    <text evidence="2">The sequence shown here is derived from an EMBL/GenBank/DDBJ whole genome shotgun (WGS) entry which is preliminary data.</text>
</comment>
<protein>
    <submittedName>
        <fullName evidence="2">Uncharacterized protein</fullName>
    </submittedName>
</protein>
<feature type="signal peptide" evidence="1">
    <location>
        <begin position="1"/>
        <end position="19"/>
    </location>
</feature>
<organism evidence="2 3">
    <name type="scientific">Suillus plorans</name>
    <dbReference type="NCBI Taxonomy" id="116603"/>
    <lineage>
        <taxon>Eukaryota</taxon>
        <taxon>Fungi</taxon>
        <taxon>Dikarya</taxon>
        <taxon>Basidiomycota</taxon>
        <taxon>Agaricomycotina</taxon>
        <taxon>Agaricomycetes</taxon>
        <taxon>Agaricomycetidae</taxon>
        <taxon>Boletales</taxon>
        <taxon>Suillineae</taxon>
        <taxon>Suillaceae</taxon>
        <taxon>Suillus</taxon>
    </lineage>
</organism>
<dbReference type="GeneID" id="64601026"/>
<evidence type="ECO:0000313" key="2">
    <source>
        <dbReference type="EMBL" id="KAG1788926.1"/>
    </source>
</evidence>
<reference evidence="2" key="1">
    <citation type="journal article" date="2020" name="New Phytol.">
        <title>Comparative genomics reveals dynamic genome evolution in host specialist ectomycorrhizal fungi.</title>
        <authorList>
            <person name="Lofgren L.A."/>
            <person name="Nguyen N.H."/>
            <person name="Vilgalys R."/>
            <person name="Ruytinx J."/>
            <person name="Liao H.L."/>
            <person name="Branco S."/>
            <person name="Kuo A."/>
            <person name="LaButti K."/>
            <person name="Lipzen A."/>
            <person name="Andreopoulos W."/>
            <person name="Pangilinan J."/>
            <person name="Riley R."/>
            <person name="Hundley H."/>
            <person name="Na H."/>
            <person name="Barry K."/>
            <person name="Grigoriev I.V."/>
            <person name="Stajich J.E."/>
            <person name="Kennedy P.G."/>
        </authorList>
    </citation>
    <scope>NUCLEOTIDE SEQUENCE</scope>
    <source>
        <strain evidence="2">S12</strain>
    </source>
</reference>
<dbReference type="Proteomes" id="UP000719766">
    <property type="component" value="Unassembled WGS sequence"/>
</dbReference>
<name>A0A9P7AGC2_9AGAM</name>
<dbReference type="RefSeq" id="XP_041156073.1">
    <property type="nucleotide sequence ID" value="XM_041307262.1"/>
</dbReference>
<evidence type="ECO:0000313" key="3">
    <source>
        <dbReference type="Proteomes" id="UP000719766"/>
    </source>
</evidence>
<sequence>MKLSLVLSALAYIVVLVTAYPMSQAAIAKRSTCVKRADLLPNVEKREELDPEPYYNDYNDSTYEPCGG</sequence>
<gene>
    <name evidence="2" type="ORF">HD556DRAFT_1447399</name>
</gene>
<dbReference type="EMBL" id="JABBWE010000063">
    <property type="protein sequence ID" value="KAG1788926.1"/>
    <property type="molecule type" value="Genomic_DNA"/>
</dbReference>
<keyword evidence="1" id="KW-0732">Signal</keyword>
<dbReference type="OrthoDB" id="2621433at2759"/>